<comment type="caution">
    <text evidence="1">The sequence shown here is derived from an EMBL/GenBank/DDBJ whole genome shotgun (WGS) entry which is preliminary data.</text>
</comment>
<evidence type="ECO:0000313" key="1">
    <source>
        <dbReference type="EMBL" id="KAL3847636.1"/>
    </source>
</evidence>
<dbReference type="Proteomes" id="UP001634394">
    <property type="component" value="Unassembled WGS sequence"/>
</dbReference>
<dbReference type="EMBL" id="JBJQND010000016">
    <property type="protein sequence ID" value="KAL3847636.1"/>
    <property type="molecule type" value="Genomic_DNA"/>
</dbReference>
<evidence type="ECO:0008006" key="3">
    <source>
        <dbReference type="Google" id="ProtNLM"/>
    </source>
</evidence>
<evidence type="ECO:0000313" key="2">
    <source>
        <dbReference type="Proteomes" id="UP001634394"/>
    </source>
</evidence>
<dbReference type="InterPro" id="IPR011011">
    <property type="entry name" value="Znf_FYVE_PHD"/>
</dbReference>
<dbReference type="SUPFAM" id="SSF57903">
    <property type="entry name" value="FYVE/PHD zinc finger"/>
    <property type="match status" value="1"/>
</dbReference>
<gene>
    <name evidence="1" type="ORF">ACJMK2_018538</name>
</gene>
<keyword evidence="2" id="KW-1185">Reference proteome</keyword>
<dbReference type="InterPro" id="IPR013083">
    <property type="entry name" value="Znf_RING/FYVE/PHD"/>
</dbReference>
<dbReference type="AlphaFoldDB" id="A0ABD3UFR5"/>
<protein>
    <recommendedName>
        <fullName evidence="3">OTU domain-containing protein</fullName>
    </recommendedName>
</protein>
<accession>A0ABD3UFR5</accession>
<proteinExistence type="predicted"/>
<sequence>MADFSITKRIARLPCGGCRSNCSNDCVKCSLCNNWYHRKSQQISADEMKIWKKIELGYVCVSCRTLDGIEFDYLMGMRRLKNAADTKVLAKLKTAVKRETLFKIEFKPVSDKDVVFPPVRVDAIAKEVMNKYFDEVIGDPIITTGNGNCLFNAVSLLLYGDESKSVQKRIQCLSPSYEATCIDCATIGGFSSAWTILALCDIIRPSVRILYPSVNGVNDFAHTSLNTTFEPSSVVPAGHSTINILWYAQGQLPKQGSWYAVNHFVPVLDMKCKSKNPLTYYKDDIDHRYKEYDNSEDDNIVTLDSLNCSVGLDDDTDIL</sequence>
<organism evidence="1 2">
    <name type="scientific">Sinanodonta woodiana</name>
    <name type="common">Chinese pond mussel</name>
    <name type="synonym">Anodonta woodiana</name>
    <dbReference type="NCBI Taxonomy" id="1069815"/>
    <lineage>
        <taxon>Eukaryota</taxon>
        <taxon>Metazoa</taxon>
        <taxon>Spiralia</taxon>
        <taxon>Lophotrochozoa</taxon>
        <taxon>Mollusca</taxon>
        <taxon>Bivalvia</taxon>
        <taxon>Autobranchia</taxon>
        <taxon>Heteroconchia</taxon>
        <taxon>Palaeoheterodonta</taxon>
        <taxon>Unionida</taxon>
        <taxon>Unionoidea</taxon>
        <taxon>Unionidae</taxon>
        <taxon>Unioninae</taxon>
        <taxon>Sinanodonta</taxon>
    </lineage>
</organism>
<name>A0ABD3UFR5_SINWO</name>
<reference evidence="1 2" key="1">
    <citation type="submission" date="2024-11" db="EMBL/GenBank/DDBJ databases">
        <title>Chromosome-level genome assembly of the freshwater bivalve Anodonta woodiana.</title>
        <authorList>
            <person name="Chen X."/>
        </authorList>
    </citation>
    <scope>NUCLEOTIDE SEQUENCE [LARGE SCALE GENOMIC DNA]</scope>
    <source>
        <strain evidence="1">MN2024</strain>
        <tissue evidence="1">Gills</tissue>
    </source>
</reference>
<dbReference type="Gene3D" id="3.30.40.10">
    <property type="entry name" value="Zinc/RING finger domain, C3HC4 (zinc finger)"/>
    <property type="match status" value="1"/>
</dbReference>